<dbReference type="Gene3D" id="3.40.50.150">
    <property type="entry name" value="Vaccinia Virus protein VP39"/>
    <property type="match status" value="1"/>
</dbReference>
<dbReference type="InterPro" id="IPR013216">
    <property type="entry name" value="Methyltransf_11"/>
</dbReference>
<dbReference type="InterPro" id="IPR029063">
    <property type="entry name" value="SAM-dependent_MTases_sf"/>
</dbReference>
<feature type="domain" description="Methyltransferase type 11" evidence="4">
    <location>
        <begin position="54"/>
        <end position="151"/>
    </location>
</feature>
<dbReference type="SUPFAM" id="SSF53335">
    <property type="entry name" value="S-adenosyl-L-methionine-dependent methyltransferases"/>
    <property type="match status" value="1"/>
</dbReference>
<dbReference type="Pfam" id="PF08241">
    <property type="entry name" value="Methyltransf_11"/>
    <property type="match status" value="1"/>
</dbReference>
<comment type="caution">
    <text evidence="5">The sequence shown here is derived from an EMBL/GenBank/DDBJ whole genome shotgun (WGS) entry which is preliminary data.</text>
</comment>
<dbReference type="CDD" id="cd02440">
    <property type="entry name" value="AdoMet_MTases"/>
    <property type="match status" value="1"/>
</dbReference>
<name>A0A7K4MMX9_9ARCH</name>
<dbReference type="PANTHER" id="PTHR44942">
    <property type="entry name" value="METHYLTRANSF_11 DOMAIN-CONTAINING PROTEIN"/>
    <property type="match status" value="1"/>
</dbReference>
<dbReference type="InterPro" id="IPR051052">
    <property type="entry name" value="Diverse_substrate_MTase"/>
</dbReference>
<comment type="similarity">
    <text evidence="1">Belongs to the methyltransferase superfamily.</text>
</comment>
<protein>
    <submittedName>
        <fullName evidence="5">Class I SAM-dependent methyltransferase</fullName>
    </submittedName>
</protein>
<dbReference type="EMBL" id="JACATK010000013">
    <property type="protein sequence ID" value="NWJ29920.1"/>
    <property type="molecule type" value="Genomic_DNA"/>
</dbReference>
<evidence type="ECO:0000313" key="5">
    <source>
        <dbReference type="EMBL" id="NWJ29920.1"/>
    </source>
</evidence>
<evidence type="ECO:0000256" key="1">
    <source>
        <dbReference type="ARBA" id="ARBA00008361"/>
    </source>
</evidence>
<keyword evidence="2 5" id="KW-0489">Methyltransferase</keyword>
<evidence type="ECO:0000313" key="6">
    <source>
        <dbReference type="Proteomes" id="UP000568446"/>
    </source>
</evidence>
<gene>
    <name evidence="5" type="ORF">HX850_03280</name>
</gene>
<accession>A0A7K4MMX9</accession>
<evidence type="ECO:0000256" key="2">
    <source>
        <dbReference type="ARBA" id="ARBA00022603"/>
    </source>
</evidence>
<dbReference type="GO" id="GO:0008757">
    <property type="term" value="F:S-adenosylmethionine-dependent methyltransferase activity"/>
    <property type="evidence" value="ECO:0007669"/>
    <property type="project" value="InterPro"/>
</dbReference>
<evidence type="ECO:0000259" key="4">
    <source>
        <dbReference type="Pfam" id="PF08241"/>
    </source>
</evidence>
<evidence type="ECO:0000256" key="3">
    <source>
        <dbReference type="ARBA" id="ARBA00022679"/>
    </source>
</evidence>
<dbReference type="GO" id="GO:0032259">
    <property type="term" value="P:methylation"/>
    <property type="evidence" value="ECO:0007669"/>
    <property type="project" value="UniProtKB-KW"/>
</dbReference>
<dbReference type="PANTHER" id="PTHR44942:SF4">
    <property type="entry name" value="METHYLTRANSFERASE TYPE 11 DOMAIN-CONTAINING PROTEIN"/>
    <property type="match status" value="1"/>
</dbReference>
<organism evidence="5 6">
    <name type="scientific">Marine Group I thaumarchaeote</name>
    <dbReference type="NCBI Taxonomy" id="2511932"/>
    <lineage>
        <taxon>Archaea</taxon>
        <taxon>Nitrososphaerota</taxon>
        <taxon>Marine Group I</taxon>
    </lineage>
</organism>
<dbReference type="Proteomes" id="UP000568446">
    <property type="component" value="Unassembled WGS sequence"/>
</dbReference>
<proteinExistence type="inferred from homology"/>
<reference evidence="5 6" key="1">
    <citation type="journal article" date="2019" name="Environ. Microbiol.">
        <title>Genomics insights into ecotype formation of ammonia-oxidizing archaea in the deep ocean.</title>
        <authorList>
            <person name="Wang Y."/>
            <person name="Huang J.M."/>
            <person name="Cui G.J."/>
            <person name="Nunoura T."/>
            <person name="Takaki Y."/>
            <person name="Li W.L."/>
            <person name="Li J."/>
            <person name="Gao Z.M."/>
            <person name="Takai K."/>
            <person name="Zhang A.Q."/>
            <person name="Stepanauskas R."/>
        </authorList>
    </citation>
    <scope>NUCLEOTIDE SEQUENCE [LARGE SCALE GENOMIC DNA]</scope>
    <source>
        <strain evidence="5 6">C4</strain>
    </source>
</reference>
<dbReference type="AlphaFoldDB" id="A0A7K4MMX9"/>
<sequence length="266" mass="31349">MSKTLNEIKLQSQNMHNHFSTIASKYQSVRTLDIKPVLYIKDKLKKKSKISMADVGCGDGRYALEFLRCFDDSFYIHCVDYNENMLLSLEDHLATQNITNFCVRQGDANRLPLDNDLMDCIVTFNAIHHFDVPKFLSESMRTLKDDGHLFIYTRLRNQNSRSIWGEHFPFFVDMENRLYELDELEQHIKNADMNIHSSRVFGYSRVSSLDRLVHQAKNNHYSTFALYDEETFDESLEIFQQNITNNFDDLAQINWHDENILLEIKK</sequence>
<keyword evidence="3 5" id="KW-0808">Transferase</keyword>